<dbReference type="PIRSF" id="PIRSF000876">
    <property type="entry name" value="RR_chemtxs_CheB"/>
    <property type="match status" value="1"/>
</dbReference>
<feature type="domain" description="Response regulatory" evidence="9">
    <location>
        <begin position="8"/>
        <end position="121"/>
    </location>
</feature>
<gene>
    <name evidence="6" type="primary">cheB</name>
    <name evidence="11" type="ordered locus">Clocel_4028</name>
</gene>
<dbReference type="InterPro" id="IPR035909">
    <property type="entry name" value="CheB_C"/>
</dbReference>
<keyword evidence="1 6" id="KW-0963">Cytoplasm</keyword>
<keyword evidence="12" id="KW-1185">Reference proteome</keyword>
<comment type="function">
    <text evidence="6">Involved in chemotaxis. Part of a chemotaxis signal transduction system that modulates chemotaxis in response to various stimuli. Catalyzes the demethylation of specific methylglutamate residues introduced into the chemoreceptors (methyl-accepting chemotaxis proteins or MCP) by CheR. Also mediates the irreversible deamidation of specific glutamine residues to glutamic acid.</text>
</comment>
<feature type="modified residue" description="4-aspartylphosphate" evidence="6 8">
    <location>
        <position position="59"/>
    </location>
</feature>
<evidence type="ECO:0000313" key="11">
    <source>
        <dbReference type="EMBL" id="ADL53691.1"/>
    </source>
</evidence>
<protein>
    <recommendedName>
        <fullName evidence="6">Protein-glutamate methylesterase/protein-glutamine glutaminase</fullName>
        <ecNumber evidence="6">3.1.1.61</ecNumber>
        <ecNumber evidence="6">3.5.1.44</ecNumber>
    </recommendedName>
</protein>
<dbReference type="HOGENOM" id="CLU_000445_51_0_9"/>
<comment type="function">
    <text evidence="4">May play the central regulatory role in sporulation. It may be an element of the effector pathway responsible for the activation of sporulation genes in response to nutritional stress. Spo0A may act in concert with spo0H (a sigma factor) to control the expression of some genes that are critical to the sporulation process.</text>
</comment>
<evidence type="ECO:0000256" key="2">
    <source>
        <dbReference type="ARBA" id="ARBA00022500"/>
    </source>
</evidence>
<dbReference type="EMBL" id="CP002160">
    <property type="protein sequence ID" value="ADL53691.1"/>
    <property type="molecule type" value="Genomic_DNA"/>
</dbReference>
<dbReference type="GO" id="GO:0006935">
    <property type="term" value="P:chemotaxis"/>
    <property type="evidence" value="ECO:0007669"/>
    <property type="project" value="UniProtKB-UniRule"/>
</dbReference>
<dbReference type="SUPFAM" id="SSF52172">
    <property type="entry name" value="CheY-like"/>
    <property type="match status" value="1"/>
</dbReference>
<dbReference type="HAMAP" id="MF_00099">
    <property type="entry name" value="CheB_chemtxs"/>
    <property type="match status" value="1"/>
</dbReference>
<dbReference type="InterPro" id="IPR000673">
    <property type="entry name" value="Sig_transdc_resp-reg_Me-estase"/>
</dbReference>
<dbReference type="InterPro" id="IPR011006">
    <property type="entry name" value="CheY-like_superfamily"/>
</dbReference>
<dbReference type="KEGG" id="ccb:Clocel_4028"/>
<evidence type="ECO:0000256" key="3">
    <source>
        <dbReference type="ARBA" id="ARBA00022801"/>
    </source>
</evidence>
<proteinExistence type="inferred from homology"/>
<feature type="domain" description="CheB-type methylesterase" evidence="10">
    <location>
        <begin position="152"/>
        <end position="341"/>
    </location>
</feature>
<dbReference type="EC" id="3.1.1.61" evidence="6"/>
<evidence type="ECO:0000256" key="4">
    <source>
        <dbReference type="ARBA" id="ARBA00024867"/>
    </source>
</evidence>
<dbReference type="PANTHER" id="PTHR42872">
    <property type="entry name" value="PROTEIN-GLUTAMATE METHYLESTERASE/PROTEIN-GLUTAMINE GLUTAMINASE"/>
    <property type="match status" value="1"/>
</dbReference>
<name>D9SLQ4_CLOC7</name>
<evidence type="ECO:0000313" key="12">
    <source>
        <dbReference type="Proteomes" id="UP000002730"/>
    </source>
</evidence>
<evidence type="ECO:0000256" key="6">
    <source>
        <dbReference type="HAMAP-Rule" id="MF_00099"/>
    </source>
</evidence>
<dbReference type="Pfam" id="PF00072">
    <property type="entry name" value="Response_reg"/>
    <property type="match status" value="1"/>
</dbReference>
<dbReference type="InterPro" id="IPR008248">
    <property type="entry name" value="CheB-like"/>
</dbReference>
<dbReference type="Pfam" id="PF01339">
    <property type="entry name" value="CheB_methylest"/>
    <property type="match status" value="1"/>
</dbReference>
<dbReference type="eggNOG" id="COG2201">
    <property type="taxonomic scope" value="Bacteria"/>
</dbReference>
<comment type="PTM">
    <text evidence="6">Phosphorylated by CheA. Phosphorylation of the N-terminal regulatory domain activates the methylesterase activity.</text>
</comment>
<evidence type="ECO:0000259" key="10">
    <source>
        <dbReference type="PROSITE" id="PS50122"/>
    </source>
</evidence>
<dbReference type="InterPro" id="IPR001789">
    <property type="entry name" value="Sig_transdc_resp-reg_receiver"/>
</dbReference>
<organism evidence="11 12">
    <name type="scientific">Clostridium cellulovorans (strain ATCC 35296 / DSM 3052 / OCM 3 / 743B)</name>
    <dbReference type="NCBI Taxonomy" id="573061"/>
    <lineage>
        <taxon>Bacteria</taxon>
        <taxon>Bacillati</taxon>
        <taxon>Bacillota</taxon>
        <taxon>Clostridia</taxon>
        <taxon>Eubacteriales</taxon>
        <taxon>Clostridiaceae</taxon>
        <taxon>Clostridium</taxon>
    </lineage>
</organism>
<dbReference type="CDD" id="cd17541">
    <property type="entry name" value="REC_CheB-like"/>
    <property type="match status" value="1"/>
</dbReference>
<feature type="active site" evidence="6 7">
    <location>
        <position position="286"/>
    </location>
</feature>
<keyword evidence="2 6" id="KW-0145">Chemotaxis</keyword>
<accession>D9SLQ4</accession>
<dbReference type="Proteomes" id="UP000002730">
    <property type="component" value="Chromosome"/>
</dbReference>
<dbReference type="NCBIfam" id="NF009206">
    <property type="entry name" value="PRK12555.1"/>
    <property type="match status" value="1"/>
</dbReference>
<dbReference type="PANTHER" id="PTHR42872:SF6">
    <property type="entry name" value="PROTEIN-GLUTAMATE METHYLESTERASE_PROTEIN-GLUTAMINE GLUTAMINASE"/>
    <property type="match status" value="1"/>
</dbReference>
<dbReference type="STRING" id="573061.Clocel_4028"/>
<comment type="subcellular location">
    <subcellularLocation>
        <location evidence="6">Cytoplasm</location>
    </subcellularLocation>
</comment>
<keyword evidence="3 6" id="KW-0378">Hydrolase</keyword>
<feature type="active site" evidence="6 7">
    <location>
        <position position="190"/>
    </location>
</feature>
<dbReference type="PROSITE" id="PS50122">
    <property type="entry name" value="CHEB"/>
    <property type="match status" value="1"/>
</dbReference>
<dbReference type="CDD" id="cd16432">
    <property type="entry name" value="CheB_Rec"/>
    <property type="match status" value="1"/>
</dbReference>
<dbReference type="PROSITE" id="PS50110">
    <property type="entry name" value="RESPONSE_REGULATORY"/>
    <property type="match status" value="1"/>
</dbReference>
<dbReference type="Gene3D" id="3.40.50.2300">
    <property type="match status" value="1"/>
</dbReference>
<comment type="similarity">
    <text evidence="6">Belongs to the CheB family.</text>
</comment>
<evidence type="ECO:0000256" key="7">
    <source>
        <dbReference type="PROSITE-ProRule" id="PRU00050"/>
    </source>
</evidence>
<evidence type="ECO:0000256" key="8">
    <source>
        <dbReference type="PROSITE-ProRule" id="PRU00169"/>
    </source>
</evidence>
<keyword evidence="6 8" id="KW-0597">Phosphoprotein</keyword>
<evidence type="ECO:0000259" key="9">
    <source>
        <dbReference type="PROSITE" id="PS50110"/>
    </source>
</evidence>
<dbReference type="Gene3D" id="3.40.50.180">
    <property type="entry name" value="Methylesterase CheB, C-terminal domain"/>
    <property type="match status" value="1"/>
</dbReference>
<evidence type="ECO:0000256" key="1">
    <source>
        <dbReference type="ARBA" id="ARBA00022490"/>
    </source>
</evidence>
<comment type="catalytic activity">
    <reaction evidence="6">
        <text>L-glutaminyl-[protein] + H2O = L-glutamyl-[protein] + NH4(+)</text>
        <dbReference type="Rhea" id="RHEA:16441"/>
        <dbReference type="Rhea" id="RHEA-COMP:10207"/>
        <dbReference type="Rhea" id="RHEA-COMP:10208"/>
        <dbReference type="ChEBI" id="CHEBI:15377"/>
        <dbReference type="ChEBI" id="CHEBI:28938"/>
        <dbReference type="ChEBI" id="CHEBI:29973"/>
        <dbReference type="ChEBI" id="CHEBI:30011"/>
        <dbReference type="EC" id="3.5.1.44"/>
    </reaction>
</comment>
<comment type="catalytic activity">
    <reaction evidence="5 6">
        <text>[protein]-L-glutamate 5-O-methyl ester + H2O = L-glutamyl-[protein] + methanol + H(+)</text>
        <dbReference type="Rhea" id="RHEA:23236"/>
        <dbReference type="Rhea" id="RHEA-COMP:10208"/>
        <dbReference type="Rhea" id="RHEA-COMP:10311"/>
        <dbReference type="ChEBI" id="CHEBI:15377"/>
        <dbReference type="ChEBI" id="CHEBI:15378"/>
        <dbReference type="ChEBI" id="CHEBI:17790"/>
        <dbReference type="ChEBI" id="CHEBI:29973"/>
        <dbReference type="ChEBI" id="CHEBI:82795"/>
        <dbReference type="EC" id="3.1.1.61"/>
    </reaction>
</comment>
<dbReference type="GO" id="GO:0005737">
    <property type="term" value="C:cytoplasm"/>
    <property type="evidence" value="ECO:0007669"/>
    <property type="project" value="UniProtKB-SubCell"/>
</dbReference>
<dbReference type="GO" id="GO:0050568">
    <property type="term" value="F:protein-glutamine glutaminase activity"/>
    <property type="evidence" value="ECO:0007669"/>
    <property type="project" value="UniProtKB-UniRule"/>
</dbReference>
<dbReference type="GO" id="GO:0008984">
    <property type="term" value="F:protein-glutamate methylesterase activity"/>
    <property type="evidence" value="ECO:0007669"/>
    <property type="project" value="UniProtKB-UniRule"/>
</dbReference>
<dbReference type="EC" id="3.5.1.44" evidence="6"/>
<dbReference type="SUPFAM" id="SSF52738">
    <property type="entry name" value="Methylesterase CheB, C-terminal domain"/>
    <property type="match status" value="1"/>
</dbReference>
<dbReference type="SMART" id="SM00448">
    <property type="entry name" value="REC"/>
    <property type="match status" value="1"/>
</dbReference>
<dbReference type="NCBIfam" id="NF001965">
    <property type="entry name" value="PRK00742.1"/>
    <property type="match status" value="1"/>
</dbReference>
<dbReference type="OrthoDB" id="9793421at2"/>
<sequence length="341" mass="37219">MKVSKKIRVLVVDDSLFLRELIARGIAADNGIEVVATARDAYEARDKIVDFEPDVMTLDVEMPKMNGIEFLRRLMPQYPIPVVVVSSVSENVFEALDAGAVDFVTKINEGMSINREAFINELIIKIKIASTAKVGHFKRHIINERSTNGPNLRNSNKIIAIGASTGGTEAILEVLKDFSRDMPPVVITQHMPPVFTKMYADRLNNLCHMEVKEAENLDAVIPGRVLIAPGNKHMRLIKRGNNYFVECVNGEKVNGHCPSVDVLFNSVAEVAGSKAVGVILTGMGSDGAQGLLKMKQKGAKTIGQDEQSSVVYGMPRVAYEIGAVDKRAALKNISGLIYSAL</sequence>
<feature type="active site" evidence="6 7">
    <location>
        <position position="164"/>
    </location>
</feature>
<evidence type="ECO:0000256" key="5">
    <source>
        <dbReference type="ARBA" id="ARBA00048267"/>
    </source>
</evidence>
<dbReference type="RefSeq" id="WP_010074039.1">
    <property type="nucleotide sequence ID" value="NC_014393.1"/>
</dbReference>
<dbReference type="GO" id="GO:0000156">
    <property type="term" value="F:phosphorelay response regulator activity"/>
    <property type="evidence" value="ECO:0007669"/>
    <property type="project" value="InterPro"/>
</dbReference>
<dbReference type="AlphaFoldDB" id="D9SLQ4"/>
<comment type="domain">
    <text evidence="6">Contains a C-terminal catalytic domain, and an N-terminal region which modulates catalytic activity.</text>
</comment>
<reference evidence="11 12" key="1">
    <citation type="submission" date="2010-08" db="EMBL/GenBank/DDBJ databases">
        <title>Complete sequence of Clostridium cellulovorans 743B.</title>
        <authorList>
            <consortium name="US DOE Joint Genome Institute"/>
            <person name="Lucas S."/>
            <person name="Copeland A."/>
            <person name="Lapidus A."/>
            <person name="Cheng J.-F."/>
            <person name="Bruce D."/>
            <person name="Goodwin L."/>
            <person name="Pitluck S."/>
            <person name="Chertkov O."/>
            <person name="Detter J.C."/>
            <person name="Han C."/>
            <person name="Tapia R."/>
            <person name="Land M."/>
            <person name="Hauser L."/>
            <person name="Chang Y.-J."/>
            <person name="Jeffries C."/>
            <person name="Kyrpides N."/>
            <person name="Ivanova N."/>
            <person name="Mikhailova N."/>
            <person name="Hemme C.L."/>
            <person name="Woyke T."/>
        </authorList>
    </citation>
    <scope>NUCLEOTIDE SEQUENCE [LARGE SCALE GENOMIC DNA]</scope>
    <source>
        <strain evidence="12">ATCC 35296 / DSM 3052 / OCM 3 / 743B</strain>
    </source>
</reference>